<dbReference type="PANTHER" id="PTHR43046">
    <property type="entry name" value="GDP-MANNOSE MANNOSYL HYDROLASE"/>
    <property type="match status" value="1"/>
</dbReference>
<protein>
    <submittedName>
        <fullName evidence="5">NTP pyrophosphohydrolase</fullName>
    </submittedName>
</protein>
<dbReference type="SUPFAM" id="SSF55811">
    <property type="entry name" value="Nudix"/>
    <property type="match status" value="1"/>
</dbReference>
<evidence type="ECO:0000313" key="6">
    <source>
        <dbReference type="Proteomes" id="UP000002754"/>
    </source>
</evidence>
<feature type="domain" description="Nudix hydrolase" evidence="4">
    <location>
        <begin position="15"/>
        <end position="145"/>
    </location>
</feature>
<sequence>MDYIKWLRSKVGTERVFLNFAGACIENGQGEILLQRRADKNMWGFPGGAIELGESAEEAAIREIKEETGLDVKAERLLGVYTKYEDEYPNGDKAQTILFFFNCSILGGDLEKDEKETLQLKFFKKDEIPKLVNKQHEDCWKDIRDGNQFVYR</sequence>
<dbReference type="RefSeq" id="WP_003324665.1">
    <property type="nucleotide sequence ID" value="NZ_ALPT02000019.1"/>
</dbReference>
<keyword evidence="6" id="KW-1185">Reference proteome</keyword>
<evidence type="ECO:0000259" key="4">
    <source>
        <dbReference type="PROSITE" id="PS51462"/>
    </source>
</evidence>
<dbReference type="PROSITE" id="PS51462">
    <property type="entry name" value="NUDIX"/>
    <property type="match status" value="1"/>
</dbReference>
<comment type="caution">
    <text evidence="5">The sequence shown here is derived from an EMBL/GenBank/DDBJ whole genome shotgun (WGS) entry which is preliminary data.</text>
</comment>
<reference evidence="5 6" key="1">
    <citation type="journal article" date="2014" name="Genome Announc.">
        <title>Draft Genome Sequence of Bacillus alcalophilus AV1934, a Classic Alkaliphile Isolated from Human Feces in 1934.</title>
        <authorList>
            <person name="Attie O."/>
            <person name="Jayaprakash A."/>
            <person name="Shah H."/>
            <person name="Paulsen I.T."/>
            <person name="Morino M."/>
            <person name="Takahashi Y."/>
            <person name="Narumi I."/>
            <person name="Sachidanandam R."/>
            <person name="Satoh K."/>
            <person name="Ito M."/>
            <person name="Krulwich T.A."/>
        </authorList>
    </citation>
    <scope>NUCLEOTIDE SEQUENCE [LARGE SCALE GENOMIC DNA]</scope>
    <source>
        <strain evidence="5 6">AV1934</strain>
    </source>
</reference>
<dbReference type="eggNOG" id="COG1051">
    <property type="taxonomic scope" value="Bacteria"/>
</dbReference>
<dbReference type="STRING" id="1218173.BALCAV_0207480"/>
<keyword evidence="2 3" id="KW-0378">Hydrolase</keyword>
<dbReference type="PANTHER" id="PTHR43046:SF2">
    <property type="entry name" value="8-OXO-DGTP DIPHOSPHATASE-RELATED"/>
    <property type="match status" value="1"/>
</dbReference>
<proteinExistence type="inferred from homology"/>
<comment type="similarity">
    <text evidence="3">Belongs to the Nudix hydrolase family.</text>
</comment>
<evidence type="ECO:0000256" key="3">
    <source>
        <dbReference type="RuleBase" id="RU003476"/>
    </source>
</evidence>
<evidence type="ECO:0000256" key="2">
    <source>
        <dbReference type="ARBA" id="ARBA00022801"/>
    </source>
</evidence>
<comment type="cofactor">
    <cofactor evidence="1">
        <name>Mg(2+)</name>
        <dbReference type="ChEBI" id="CHEBI:18420"/>
    </cofactor>
</comment>
<dbReference type="EMBL" id="ALPT02000019">
    <property type="protein sequence ID" value="KGA97870.1"/>
    <property type="molecule type" value="Genomic_DNA"/>
</dbReference>
<dbReference type="PROSITE" id="PS00893">
    <property type="entry name" value="NUDIX_BOX"/>
    <property type="match status" value="1"/>
</dbReference>
<organism evidence="5 6">
    <name type="scientific">Alkalihalobacillus alcalophilus ATCC 27647 = CGMCC 1.3604</name>
    <dbReference type="NCBI Taxonomy" id="1218173"/>
    <lineage>
        <taxon>Bacteria</taxon>
        <taxon>Bacillati</taxon>
        <taxon>Bacillota</taxon>
        <taxon>Bacilli</taxon>
        <taxon>Bacillales</taxon>
        <taxon>Bacillaceae</taxon>
        <taxon>Alkalihalobacillus</taxon>
    </lineage>
</organism>
<dbReference type="CDD" id="cd04677">
    <property type="entry name" value="NUDIX_Hydrolase"/>
    <property type="match status" value="1"/>
</dbReference>
<dbReference type="InterPro" id="IPR000086">
    <property type="entry name" value="NUDIX_hydrolase_dom"/>
</dbReference>
<dbReference type="Gene3D" id="3.90.79.10">
    <property type="entry name" value="Nucleoside Triphosphate Pyrophosphohydrolase"/>
    <property type="match status" value="1"/>
</dbReference>
<dbReference type="GO" id="GO:0016787">
    <property type="term" value="F:hydrolase activity"/>
    <property type="evidence" value="ECO:0007669"/>
    <property type="project" value="UniProtKB-KW"/>
</dbReference>
<accession>A0A094XGI3</accession>
<name>A0A094XGI3_ALKAL</name>
<dbReference type="InterPro" id="IPR020476">
    <property type="entry name" value="Nudix_hydrolase"/>
</dbReference>
<dbReference type="PRINTS" id="PR00502">
    <property type="entry name" value="NUDIXFAMILY"/>
</dbReference>
<dbReference type="InterPro" id="IPR015797">
    <property type="entry name" value="NUDIX_hydrolase-like_dom_sf"/>
</dbReference>
<evidence type="ECO:0000256" key="1">
    <source>
        <dbReference type="ARBA" id="ARBA00001946"/>
    </source>
</evidence>
<dbReference type="AlphaFoldDB" id="A0A094XGI3"/>
<dbReference type="OrthoDB" id="9787476at2"/>
<gene>
    <name evidence="5" type="ORF">BALCAV_0207480</name>
</gene>
<dbReference type="Pfam" id="PF00293">
    <property type="entry name" value="NUDIX"/>
    <property type="match status" value="1"/>
</dbReference>
<dbReference type="Proteomes" id="UP000002754">
    <property type="component" value="Unassembled WGS sequence"/>
</dbReference>
<evidence type="ECO:0000313" key="5">
    <source>
        <dbReference type="EMBL" id="KGA97870.1"/>
    </source>
</evidence>
<dbReference type="InterPro" id="IPR020084">
    <property type="entry name" value="NUDIX_hydrolase_CS"/>
</dbReference>